<feature type="non-terminal residue" evidence="2">
    <location>
        <position position="1"/>
    </location>
</feature>
<dbReference type="PANTHER" id="PTHR13887:SF41">
    <property type="entry name" value="THIOREDOXIN SUPERFAMILY PROTEIN"/>
    <property type="match status" value="1"/>
</dbReference>
<dbReference type="SUPFAM" id="SSF52833">
    <property type="entry name" value="Thioredoxin-like"/>
    <property type="match status" value="1"/>
</dbReference>
<dbReference type="Pfam" id="PF01323">
    <property type="entry name" value="DSBA"/>
    <property type="match status" value="1"/>
</dbReference>
<dbReference type="InterPro" id="IPR001853">
    <property type="entry name" value="DSBA-like_thioredoxin_dom"/>
</dbReference>
<sequence>CYIGELRLSRLREHFDLRVNWCAIEIHPETSAEGRPIESLGYDNERWRTMMATLNEMAVSEGVTLKTREFTTNSRLALLLAEAAKPLGRAVFYRLHNALFEAFFVEGQNIGDRTVLETLARAAGMNDDQIAAAWDDTASAEKLAQYRQAARDLSVRATPTFFIGEQRLDGAVPYAQLLDAAHAAST</sequence>
<feature type="domain" description="DSBA-like thioredoxin" evidence="1">
    <location>
        <begin position="1"/>
        <end position="180"/>
    </location>
</feature>
<name>A0A3B0YVY5_9ZZZZ</name>
<evidence type="ECO:0000313" key="2">
    <source>
        <dbReference type="EMBL" id="VAW83561.1"/>
    </source>
</evidence>
<dbReference type="AlphaFoldDB" id="A0A3B0YVY5"/>
<dbReference type="GO" id="GO:0016491">
    <property type="term" value="F:oxidoreductase activity"/>
    <property type="evidence" value="ECO:0007669"/>
    <property type="project" value="InterPro"/>
</dbReference>
<protein>
    <recommendedName>
        <fullName evidence="1">DSBA-like thioredoxin domain-containing protein</fullName>
    </recommendedName>
</protein>
<accession>A0A3B0YVY5</accession>
<dbReference type="PANTHER" id="PTHR13887">
    <property type="entry name" value="GLUTATHIONE S-TRANSFERASE KAPPA"/>
    <property type="match status" value="1"/>
</dbReference>
<dbReference type="Gene3D" id="3.40.30.10">
    <property type="entry name" value="Glutaredoxin"/>
    <property type="match status" value="1"/>
</dbReference>
<proteinExistence type="predicted"/>
<dbReference type="InterPro" id="IPR036249">
    <property type="entry name" value="Thioredoxin-like_sf"/>
</dbReference>
<evidence type="ECO:0000259" key="1">
    <source>
        <dbReference type="Pfam" id="PF01323"/>
    </source>
</evidence>
<gene>
    <name evidence="2" type="ORF">MNBD_GAMMA14-617</name>
</gene>
<dbReference type="EMBL" id="UOFM01000560">
    <property type="protein sequence ID" value="VAW83561.1"/>
    <property type="molecule type" value="Genomic_DNA"/>
</dbReference>
<reference evidence="2" key="1">
    <citation type="submission" date="2018-06" db="EMBL/GenBank/DDBJ databases">
        <authorList>
            <person name="Zhirakovskaya E."/>
        </authorList>
    </citation>
    <scope>NUCLEOTIDE SEQUENCE</scope>
</reference>
<organism evidence="2">
    <name type="scientific">hydrothermal vent metagenome</name>
    <dbReference type="NCBI Taxonomy" id="652676"/>
    <lineage>
        <taxon>unclassified sequences</taxon>
        <taxon>metagenomes</taxon>
        <taxon>ecological metagenomes</taxon>
    </lineage>
</organism>